<keyword evidence="7" id="KW-1185">Reference proteome</keyword>
<evidence type="ECO:0000256" key="1">
    <source>
        <dbReference type="ARBA" id="ARBA00022741"/>
    </source>
</evidence>
<feature type="region of interest" description="Disordered" evidence="4">
    <location>
        <begin position="469"/>
        <end position="542"/>
    </location>
</feature>
<protein>
    <recommendedName>
        <fullName evidence="5">Protein kinase domain-containing protein</fullName>
    </recommendedName>
</protein>
<evidence type="ECO:0000313" key="6">
    <source>
        <dbReference type="EMBL" id="KAK7496513.1"/>
    </source>
</evidence>
<dbReference type="InterPro" id="IPR011009">
    <property type="entry name" value="Kinase-like_dom_sf"/>
</dbReference>
<comment type="caution">
    <text evidence="6">The sequence shown here is derived from an EMBL/GenBank/DDBJ whole genome shotgun (WGS) entry which is preliminary data.</text>
</comment>
<proteinExistence type="predicted"/>
<dbReference type="InterPro" id="IPR008271">
    <property type="entry name" value="Ser/Thr_kinase_AS"/>
</dbReference>
<gene>
    <name evidence="6" type="ORF">BaRGS_00012165</name>
</gene>
<evidence type="ECO:0000256" key="2">
    <source>
        <dbReference type="ARBA" id="ARBA00022840"/>
    </source>
</evidence>
<evidence type="ECO:0000313" key="7">
    <source>
        <dbReference type="Proteomes" id="UP001519460"/>
    </source>
</evidence>
<dbReference type="PROSITE" id="PS50011">
    <property type="entry name" value="PROTEIN_KINASE_DOM"/>
    <property type="match status" value="1"/>
</dbReference>
<evidence type="ECO:0000256" key="3">
    <source>
        <dbReference type="PROSITE-ProRule" id="PRU10141"/>
    </source>
</evidence>
<dbReference type="CDD" id="cd07833">
    <property type="entry name" value="STKc_CDKL"/>
    <property type="match status" value="1"/>
</dbReference>
<feature type="compositionally biased region" description="Basic and acidic residues" evidence="4">
    <location>
        <begin position="494"/>
        <end position="503"/>
    </location>
</feature>
<feature type="region of interest" description="Disordered" evidence="4">
    <location>
        <begin position="294"/>
        <end position="422"/>
    </location>
</feature>
<evidence type="ECO:0000256" key="4">
    <source>
        <dbReference type="SAM" id="MobiDB-lite"/>
    </source>
</evidence>
<dbReference type="EMBL" id="JACVVK020000066">
    <property type="protein sequence ID" value="KAK7496513.1"/>
    <property type="molecule type" value="Genomic_DNA"/>
</dbReference>
<feature type="compositionally biased region" description="Basic and acidic residues" evidence="4">
    <location>
        <begin position="598"/>
        <end position="610"/>
    </location>
</feature>
<dbReference type="SUPFAM" id="SSF56112">
    <property type="entry name" value="Protein kinase-like (PK-like)"/>
    <property type="match status" value="1"/>
</dbReference>
<evidence type="ECO:0000259" key="5">
    <source>
        <dbReference type="PROSITE" id="PS50011"/>
    </source>
</evidence>
<name>A0ABD0LB85_9CAEN</name>
<dbReference type="Pfam" id="PF00069">
    <property type="entry name" value="Pkinase"/>
    <property type="match status" value="1"/>
</dbReference>
<dbReference type="SMART" id="SM00220">
    <property type="entry name" value="S_TKc"/>
    <property type="match status" value="1"/>
</dbReference>
<feature type="compositionally biased region" description="Polar residues" evidence="4">
    <location>
        <begin position="802"/>
        <end position="820"/>
    </location>
</feature>
<dbReference type="InterPro" id="IPR000719">
    <property type="entry name" value="Prot_kinase_dom"/>
</dbReference>
<feature type="compositionally biased region" description="Basic and acidic residues" evidence="4">
    <location>
        <begin position="409"/>
        <end position="422"/>
    </location>
</feature>
<dbReference type="AlphaFoldDB" id="A0ABD0LB85"/>
<feature type="region of interest" description="Disordered" evidence="4">
    <location>
        <begin position="589"/>
        <end position="610"/>
    </location>
</feature>
<keyword evidence="2 3" id="KW-0067">ATP-binding</keyword>
<dbReference type="Gene3D" id="3.30.200.20">
    <property type="entry name" value="Phosphorylase Kinase, domain 1"/>
    <property type="match status" value="1"/>
</dbReference>
<feature type="compositionally biased region" description="Basic and acidic residues" evidence="4">
    <location>
        <begin position="315"/>
        <end position="331"/>
    </location>
</feature>
<feature type="domain" description="Protein kinase" evidence="5">
    <location>
        <begin position="4"/>
        <end position="288"/>
    </location>
</feature>
<sequence length="838" mass="94767">MNKYEVLGVVGEGAYGVVLKCRHKENGEMVAIKKFKDSEENEDVKRTTLRELKMLRTLKQDNIVELREAFRRKGKLYLVFEYVERNMLELLEEMPNGVPLEKVRSYTYQLCKACQWCHANDIIHRDIKPENLLISKNGVLKLCDFGFARNIANGSNGLYTDYVATRWYRSPELLLGAPYGKAVDIWAIGCIMGELSDGQPLFPGESEIDQLYVIQKILGPLPAYQMNLFHKNPRFSGLKFPAVKKPKTLEKHYQGTLTSILIDFMSTTLKLEPEERLTVEECLDHTVFQTDRAMDRSNRIPVKSTSAHSSNKKRRTEDSEKQDNEDEKKEIPASAKSQHQTPAEKMDTNEEDKEEGYVIQPPPPPTSSKYLKQARNQSTAGTTTNKSIDVDSPIVKKESSTTVFPPPPKVDKSRSEVDNRTQEVEAEVRSFLKLAETKKLTVAENRHHSTFSDFRNGNILDFSGRKLQTERDNQDAVGKANGAEDMDWSPSESKYLKSKRDTVSGDSTDGAVPSLEDSQMGMDGEGGEDKHGGQGAGNRGNSTYVMNITATSSHSQAPSQPVSFGKSTSVEKKKFLTQATQEEIQRIRSSTLSKKKAREQSIAEKTADSKGNERWKDNYYLQPRRARNQMYEPGFPQRDIPYDNRYLNTPSRTSVRYTGPQPYNLLTDSTAGGMTSTWRASDSVSQTGTMYSLAKKKKNKKFIQVPEPSDDGRLSPSVTLRNPSRLSYLDDDVESQKNPFTPRDQYSLMFKTREPSYHDMAPVGRERRYKQPVSLRRTTYTPRDRGTRLQPLMNLTQISFGAHNTEQGHGGSKNASNNSKVSEEEMLMFCSGTYEDAS</sequence>
<reference evidence="6 7" key="1">
    <citation type="journal article" date="2023" name="Sci. Data">
        <title>Genome assembly of the Korean intertidal mud-creeper Batillaria attramentaria.</title>
        <authorList>
            <person name="Patra A.K."/>
            <person name="Ho P.T."/>
            <person name="Jun S."/>
            <person name="Lee S.J."/>
            <person name="Kim Y."/>
            <person name="Won Y.J."/>
        </authorList>
    </citation>
    <scope>NUCLEOTIDE SEQUENCE [LARGE SCALE GENOMIC DNA]</scope>
    <source>
        <strain evidence="6">Wonlab-2016</strain>
    </source>
</reference>
<dbReference type="InterPro" id="IPR050117">
    <property type="entry name" value="MAPK"/>
</dbReference>
<dbReference type="InterPro" id="IPR017441">
    <property type="entry name" value="Protein_kinase_ATP_BS"/>
</dbReference>
<dbReference type="FunFam" id="3.30.200.20:FF:000171">
    <property type="entry name" value="Putative cyclin-dependent kinase-like 5"/>
    <property type="match status" value="1"/>
</dbReference>
<dbReference type="GO" id="GO:0005524">
    <property type="term" value="F:ATP binding"/>
    <property type="evidence" value="ECO:0007669"/>
    <property type="project" value="UniProtKB-UniRule"/>
</dbReference>
<dbReference type="PROSITE" id="PS00107">
    <property type="entry name" value="PROTEIN_KINASE_ATP"/>
    <property type="match status" value="1"/>
</dbReference>
<dbReference type="FunFam" id="1.10.510.10:FF:000127">
    <property type="entry name" value="Putative cyclin-dependent kinase-like 5"/>
    <property type="match status" value="1"/>
</dbReference>
<accession>A0ABD0LB85</accession>
<feature type="region of interest" description="Disordered" evidence="4">
    <location>
        <begin position="802"/>
        <end position="822"/>
    </location>
</feature>
<feature type="compositionally biased region" description="Polar residues" evidence="4">
    <location>
        <begin position="367"/>
        <end position="387"/>
    </location>
</feature>
<keyword evidence="1 3" id="KW-0547">Nucleotide-binding</keyword>
<dbReference type="PROSITE" id="PS00108">
    <property type="entry name" value="PROTEIN_KINASE_ST"/>
    <property type="match status" value="1"/>
</dbReference>
<dbReference type="Proteomes" id="UP001519460">
    <property type="component" value="Unassembled WGS sequence"/>
</dbReference>
<organism evidence="6 7">
    <name type="scientific">Batillaria attramentaria</name>
    <dbReference type="NCBI Taxonomy" id="370345"/>
    <lineage>
        <taxon>Eukaryota</taxon>
        <taxon>Metazoa</taxon>
        <taxon>Spiralia</taxon>
        <taxon>Lophotrochozoa</taxon>
        <taxon>Mollusca</taxon>
        <taxon>Gastropoda</taxon>
        <taxon>Caenogastropoda</taxon>
        <taxon>Sorbeoconcha</taxon>
        <taxon>Cerithioidea</taxon>
        <taxon>Batillariidae</taxon>
        <taxon>Batillaria</taxon>
    </lineage>
</organism>
<dbReference type="PANTHER" id="PTHR24055">
    <property type="entry name" value="MITOGEN-ACTIVATED PROTEIN KINASE"/>
    <property type="match status" value="1"/>
</dbReference>
<feature type="binding site" evidence="3">
    <location>
        <position position="34"/>
    </location>
    <ligand>
        <name>ATP</name>
        <dbReference type="ChEBI" id="CHEBI:30616"/>
    </ligand>
</feature>
<dbReference type="Gene3D" id="1.10.510.10">
    <property type="entry name" value="Transferase(Phosphotransferase) domain 1"/>
    <property type="match status" value="1"/>
</dbReference>